<sequence length="44" mass="4972">MSNHENNLTNQKCDKKNTKKIHAVLLTVHGDFSKLVLVHQSNSV</sequence>
<dbReference type="AlphaFoldDB" id="A0A381X5A9"/>
<gene>
    <name evidence="1" type="ORF">METZ01_LOCUS112221</name>
</gene>
<accession>A0A381X5A9</accession>
<name>A0A381X5A9_9ZZZZ</name>
<protein>
    <submittedName>
        <fullName evidence="1">Uncharacterized protein</fullName>
    </submittedName>
</protein>
<reference evidence="1" key="1">
    <citation type="submission" date="2018-05" db="EMBL/GenBank/DDBJ databases">
        <authorList>
            <person name="Lanie J.A."/>
            <person name="Ng W.-L."/>
            <person name="Kazmierczak K.M."/>
            <person name="Andrzejewski T.M."/>
            <person name="Davidsen T.M."/>
            <person name="Wayne K.J."/>
            <person name="Tettelin H."/>
            <person name="Glass J.I."/>
            <person name="Rusch D."/>
            <person name="Podicherti R."/>
            <person name="Tsui H.-C.T."/>
            <person name="Winkler M.E."/>
        </authorList>
    </citation>
    <scope>NUCLEOTIDE SEQUENCE</scope>
</reference>
<proteinExistence type="predicted"/>
<evidence type="ECO:0000313" key="1">
    <source>
        <dbReference type="EMBL" id="SVA59367.1"/>
    </source>
</evidence>
<dbReference type="EMBL" id="UINC01013800">
    <property type="protein sequence ID" value="SVA59367.1"/>
    <property type="molecule type" value="Genomic_DNA"/>
</dbReference>
<organism evidence="1">
    <name type="scientific">marine metagenome</name>
    <dbReference type="NCBI Taxonomy" id="408172"/>
    <lineage>
        <taxon>unclassified sequences</taxon>
        <taxon>metagenomes</taxon>
        <taxon>ecological metagenomes</taxon>
    </lineage>
</organism>